<dbReference type="GO" id="GO:0016887">
    <property type="term" value="F:ATP hydrolysis activity"/>
    <property type="evidence" value="ECO:0007669"/>
    <property type="project" value="InterPro"/>
</dbReference>
<keyword evidence="3 5" id="KW-0067">ATP-binding</keyword>
<evidence type="ECO:0000313" key="6">
    <source>
        <dbReference type="Proteomes" id="UP000319732"/>
    </source>
</evidence>
<dbReference type="PROSITE" id="PS50893">
    <property type="entry name" value="ABC_TRANSPORTER_2"/>
    <property type="match status" value="1"/>
</dbReference>
<dbReference type="InterPro" id="IPR027417">
    <property type="entry name" value="P-loop_NTPase"/>
</dbReference>
<name>A0A545U9K1_9GAMM</name>
<dbReference type="PROSITE" id="PS00211">
    <property type="entry name" value="ABC_TRANSPORTER_1"/>
    <property type="match status" value="1"/>
</dbReference>
<proteinExistence type="predicted"/>
<keyword evidence="6" id="KW-1185">Reference proteome</keyword>
<comment type="caution">
    <text evidence="5">The sequence shown here is derived from an EMBL/GenBank/DDBJ whole genome shotgun (WGS) entry which is preliminary data.</text>
</comment>
<evidence type="ECO:0000256" key="3">
    <source>
        <dbReference type="ARBA" id="ARBA00022840"/>
    </source>
</evidence>
<dbReference type="EMBL" id="VHSG01000002">
    <property type="protein sequence ID" value="TQV86148.1"/>
    <property type="molecule type" value="Genomic_DNA"/>
</dbReference>
<feature type="domain" description="ABC transporter" evidence="4">
    <location>
        <begin position="8"/>
        <end position="244"/>
    </location>
</feature>
<reference evidence="5 6" key="1">
    <citation type="submission" date="2019-06" db="EMBL/GenBank/DDBJ databases">
        <title>Whole genome sequence for Cellvibrionaceae sp. R142.</title>
        <authorList>
            <person name="Wang G."/>
        </authorList>
    </citation>
    <scope>NUCLEOTIDE SEQUENCE [LARGE SCALE GENOMIC DNA]</scope>
    <source>
        <strain evidence="5 6">R142</strain>
    </source>
</reference>
<dbReference type="PANTHER" id="PTHR43023:SF3">
    <property type="entry name" value="PROTEIN TRIGALACTOSYLDIACYLGLYCEROL 3, CHLOROPLASTIC"/>
    <property type="match status" value="1"/>
</dbReference>
<dbReference type="InterPro" id="IPR003439">
    <property type="entry name" value="ABC_transporter-like_ATP-bd"/>
</dbReference>
<sequence length="260" mass="28529">MNLDAVHIKVRDLTMRYGSKVIQQNLTFDVNRRDIFIIMGGSGSGKSTLLKHMFGLLHPAQGKVLINEASLWDAGETERRQLMQKFGVSYQAGALVSSLTLAENIGMPLELYTALSRAEIRELVELKLAMVGLAGFADYYPAEISGGMLKRAALARAIAMDPEILFFDEPSAGLDPVSARLLDDLILELNASLKSTIVVVTHELASILTIGTNSVFLDPETKTMLTTGKPADLLEYCEIEKVQRFLRRGATKEATLCPNK</sequence>
<dbReference type="SUPFAM" id="SSF52540">
    <property type="entry name" value="P-loop containing nucleoside triphosphate hydrolases"/>
    <property type="match status" value="1"/>
</dbReference>
<dbReference type="PANTHER" id="PTHR43023">
    <property type="entry name" value="PROTEIN TRIGALACTOSYLDIACYLGLYCEROL 3, CHLOROPLASTIC"/>
    <property type="match status" value="1"/>
</dbReference>
<dbReference type="Gene3D" id="3.40.50.300">
    <property type="entry name" value="P-loop containing nucleotide triphosphate hydrolases"/>
    <property type="match status" value="1"/>
</dbReference>
<keyword evidence="1" id="KW-0813">Transport</keyword>
<dbReference type="Pfam" id="PF00005">
    <property type="entry name" value="ABC_tran"/>
    <property type="match status" value="1"/>
</dbReference>
<protein>
    <submittedName>
        <fullName evidence="5">ATP-binding cassette domain-containing protein</fullName>
    </submittedName>
</protein>
<dbReference type="GO" id="GO:0005524">
    <property type="term" value="F:ATP binding"/>
    <property type="evidence" value="ECO:0007669"/>
    <property type="project" value="UniProtKB-KW"/>
</dbReference>
<evidence type="ECO:0000256" key="2">
    <source>
        <dbReference type="ARBA" id="ARBA00022741"/>
    </source>
</evidence>
<evidence type="ECO:0000256" key="1">
    <source>
        <dbReference type="ARBA" id="ARBA00022448"/>
    </source>
</evidence>
<organism evidence="5 6">
    <name type="scientific">Exilibacterium tricleocarpae</name>
    <dbReference type="NCBI Taxonomy" id="2591008"/>
    <lineage>
        <taxon>Bacteria</taxon>
        <taxon>Pseudomonadati</taxon>
        <taxon>Pseudomonadota</taxon>
        <taxon>Gammaproteobacteria</taxon>
        <taxon>Cellvibrionales</taxon>
        <taxon>Cellvibrionaceae</taxon>
        <taxon>Exilibacterium</taxon>
    </lineage>
</organism>
<dbReference type="OrthoDB" id="9802264at2"/>
<accession>A0A545U9K1</accession>
<dbReference type="InterPro" id="IPR003593">
    <property type="entry name" value="AAA+_ATPase"/>
</dbReference>
<keyword evidence="2" id="KW-0547">Nucleotide-binding</keyword>
<dbReference type="RefSeq" id="WP_142902300.1">
    <property type="nucleotide sequence ID" value="NZ_ML660087.1"/>
</dbReference>
<evidence type="ECO:0000259" key="4">
    <source>
        <dbReference type="PROSITE" id="PS50893"/>
    </source>
</evidence>
<dbReference type="SMART" id="SM00382">
    <property type="entry name" value="AAA"/>
    <property type="match status" value="1"/>
</dbReference>
<dbReference type="Proteomes" id="UP000319732">
    <property type="component" value="Unassembled WGS sequence"/>
</dbReference>
<evidence type="ECO:0000313" key="5">
    <source>
        <dbReference type="EMBL" id="TQV86148.1"/>
    </source>
</evidence>
<dbReference type="AlphaFoldDB" id="A0A545U9K1"/>
<dbReference type="InterPro" id="IPR017871">
    <property type="entry name" value="ABC_transporter-like_CS"/>
</dbReference>
<gene>
    <name evidence="5" type="ORF">FKG94_00930</name>
</gene>